<name>A0A2G9YD96_9BACT</name>
<evidence type="ECO:0000313" key="2">
    <source>
        <dbReference type="EMBL" id="PIP17219.1"/>
    </source>
</evidence>
<accession>A0A2G9YD96</accession>
<gene>
    <name evidence="2" type="ORF">COX44_01110</name>
</gene>
<feature type="domain" description="4Fe4S-binding SPASM" evidence="1">
    <location>
        <begin position="8"/>
        <end position="64"/>
    </location>
</feature>
<sequence>MLEAKIICPAVREAIGILPDGQVTACAWGIDRKAQPLPEFYLGKLPEQRLSEIIQEAKTKPEFQEEASYCRILASLER</sequence>
<dbReference type="Proteomes" id="UP000231480">
    <property type="component" value="Unassembled WGS sequence"/>
</dbReference>
<proteinExistence type="predicted"/>
<comment type="caution">
    <text evidence="2">The sequence shown here is derived from an EMBL/GenBank/DDBJ whole genome shotgun (WGS) entry which is preliminary data.</text>
</comment>
<dbReference type="InterPro" id="IPR023885">
    <property type="entry name" value="4Fe4S-binding_SPASM_dom"/>
</dbReference>
<dbReference type="Pfam" id="PF13186">
    <property type="entry name" value="SPASM"/>
    <property type="match status" value="1"/>
</dbReference>
<protein>
    <recommendedName>
        <fullName evidence="1">4Fe4S-binding SPASM domain-containing protein</fullName>
    </recommendedName>
</protein>
<dbReference type="EMBL" id="PCRH01000024">
    <property type="protein sequence ID" value="PIP17219.1"/>
    <property type="molecule type" value="Genomic_DNA"/>
</dbReference>
<organism evidence="2 3">
    <name type="scientific">Candidatus Portnoybacteria bacterium CG23_combo_of_CG06-09_8_20_14_all_37_13</name>
    <dbReference type="NCBI Taxonomy" id="1974819"/>
    <lineage>
        <taxon>Bacteria</taxon>
        <taxon>Candidatus Portnoyibacteriota</taxon>
    </lineage>
</organism>
<dbReference type="AlphaFoldDB" id="A0A2G9YD96"/>
<reference evidence="2 3" key="1">
    <citation type="submission" date="2017-09" db="EMBL/GenBank/DDBJ databases">
        <title>Depth-based differentiation of microbial function through sediment-hosted aquifers and enrichment of novel symbionts in the deep terrestrial subsurface.</title>
        <authorList>
            <person name="Probst A.J."/>
            <person name="Ladd B."/>
            <person name="Jarett J.K."/>
            <person name="Geller-Mcgrath D.E."/>
            <person name="Sieber C.M."/>
            <person name="Emerson J.B."/>
            <person name="Anantharaman K."/>
            <person name="Thomas B.C."/>
            <person name="Malmstrom R."/>
            <person name="Stieglmeier M."/>
            <person name="Klingl A."/>
            <person name="Woyke T."/>
            <person name="Ryan C.M."/>
            <person name="Banfield J.F."/>
        </authorList>
    </citation>
    <scope>NUCLEOTIDE SEQUENCE [LARGE SCALE GENOMIC DNA]</scope>
    <source>
        <strain evidence="2">CG23_combo_of_CG06-09_8_20_14_all_37_13</strain>
    </source>
</reference>
<evidence type="ECO:0000259" key="1">
    <source>
        <dbReference type="Pfam" id="PF13186"/>
    </source>
</evidence>
<evidence type="ECO:0000313" key="3">
    <source>
        <dbReference type="Proteomes" id="UP000231480"/>
    </source>
</evidence>